<evidence type="ECO:0000313" key="2">
    <source>
        <dbReference type="EMBL" id="KAF2490613.1"/>
    </source>
</evidence>
<dbReference type="Proteomes" id="UP000799750">
    <property type="component" value="Unassembled WGS sequence"/>
</dbReference>
<sequence>MLEEEGLSKDCERPAPTGWMHEDLLENLRWPNFNLKDKSARKMSAWGPDLINLVKANSTIVCGNCQAYYHTSCLADLFATKIEETPGRFTRNCEHCVAGPYLLYDGGPEHPQELEDILNEIAIDNVDTLPQKLEIEIKKAVNAGKDLDHLPRVTKTKRTDRRMRMTHDGSQELRQRSGSHGRPLRVTRRRQQRS</sequence>
<feature type="compositionally biased region" description="Basic and acidic residues" evidence="1">
    <location>
        <begin position="162"/>
        <end position="175"/>
    </location>
</feature>
<dbReference type="AlphaFoldDB" id="A0A6A6QG60"/>
<feature type="region of interest" description="Disordered" evidence="1">
    <location>
        <begin position="148"/>
        <end position="194"/>
    </location>
</feature>
<accession>A0A6A6QG60</accession>
<feature type="compositionally biased region" description="Basic residues" evidence="1">
    <location>
        <begin position="177"/>
        <end position="194"/>
    </location>
</feature>
<name>A0A6A6QG60_9PEZI</name>
<protein>
    <submittedName>
        <fullName evidence="2">Uncharacterized protein</fullName>
    </submittedName>
</protein>
<evidence type="ECO:0000313" key="3">
    <source>
        <dbReference type="Proteomes" id="UP000799750"/>
    </source>
</evidence>
<dbReference type="EMBL" id="MU004197">
    <property type="protein sequence ID" value="KAF2490613.1"/>
    <property type="molecule type" value="Genomic_DNA"/>
</dbReference>
<reference evidence="2" key="1">
    <citation type="journal article" date="2020" name="Stud. Mycol.">
        <title>101 Dothideomycetes genomes: a test case for predicting lifestyles and emergence of pathogens.</title>
        <authorList>
            <person name="Haridas S."/>
            <person name="Albert R."/>
            <person name="Binder M."/>
            <person name="Bloem J."/>
            <person name="Labutti K."/>
            <person name="Salamov A."/>
            <person name="Andreopoulos B."/>
            <person name="Baker S."/>
            <person name="Barry K."/>
            <person name="Bills G."/>
            <person name="Bluhm B."/>
            <person name="Cannon C."/>
            <person name="Castanera R."/>
            <person name="Culley D."/>
            <person name="Daum C."/>
            <person name="Ezra D."/>
            <person name="Gonzalez J."/>
            <person name="Henrissat B."/>
            <person name="Kuo A."/>
            <person name="Liang C."/>
            <person name="Lipzen A."/>
            <person name="Lutzoni F."/>
            <person name="Magnuson J."/>
            <person name="Mondo S."/>
            <person name="Nolan M."/>
            <person name="Ohm R."/>
            <person name="Pangilinan J."/>
            <person name="Park H.-J."/>
            <person name="Ramirez L."/>
            <person name="Alfaro M."/>
            <person name="Sun H."/>
            <person name="Tritt A."/>
            <person name="Yoshinaga Y."/>
            <person name="Zwiers L.-H."/>
            <person name="Turgeon B."/>
            <person name="Goodwin S."/>
            <person name="Spatafora J."/>
            <person name="Crous P."/>
            <person name="Grigoriev I."/>
        </authorList>
    </citation>
    <scope>NUCLEOTIDE SEQUENCE</scope>
    <source>
        <strain evidence="2">CBS 269.34</strain>
    </source>
</reference>
<keyword evidence="3" id="KW-1185">Reference proteome</keyword>
<feature type="compositionally biased region" description="Basic residues" evidence="1">
    <location>
        <begin position="152"/>
        <end position="161"/>
    </location>
</feature>
<evidence type="ECO:0000256" key="1">
    <source>
        <dbReference type="SAM" id="MobiDB-lite"/>
    </source>
</evidence>
<gene>
    <name evidence="2" type="ORF">BU16DRAFT_543919</name>
</gene>
<proteinExistence type="predicted"/>
<organism evidence="2 3">
    <name type="scientific">Lophium mytilinum</name>
    <dbReference type="NCBI Taxonomy" id="390894"/>
    <lineage>
        <taxon>Eukaryota</taxon>
        <taxon>Fungi</taxon>
        <taxon>Dikarya</taxon>
        <taxon>Ascomycota</taxon>
        <taxon>Pezizomycotina</taxon>
        <taxon>Dothideomycetes</taxon>
        <taxon>Pleosporomycetidae</taxon>
        <taxon>Mytilinidiales</taxon>
        <taxon>Mytilinidiaceae</taxon>
        <taxon>Lophium</taxon>
    </lineage>
</organism>